<keyword evidence="3" id="KW-1283">Bacterial microcompartment</keyword>
<evidence type="ECO:0000256" key="3">
    <source>
        <dbReference type="ARBA" id="ARBA00024446"/>
    </source>
</evidence>
<protein>
    <submittedName>
        <fullName evidence="4">Ethanolamine utilization protein EutN</fullName>
    </submittedName>
</protein>
<evidence type="ECO:0000313" key="4">
    <source>
        <dbReference type="EMBL" id="OSY34829.1"/>
    </source>
</evidence>
<dbReference type="OrthoDB" id="196195at2"/>
<dbReference type="PANTHER" id="PTHR36539">
    <property type="entry name" value="ETHANOLAMINE UTILIZATION PROTEIN EUTN"/>
    <property type="match status" value="1"/>
</dbReference>
<evidence type="ECO:0000256" key="1">
    <source>
        <dbReference type="ARBA" id="ARBA00023587"/>
    </source>
</evidence>
<dbReference type="Pfam" id="PF03319">
    <property type="entry name" value="EutN_CcmL"/>
    <property type="match status" value="1"/>
</dbReference>
<dbReference type="SUPFAM" id="SSF159133">
    <property type="entry name" value="EutN/CcmL-like"/>
    <property type="match status" value="1"/>
</dbReference>
<reference evidence="4 5" key="1">
    <citation type="submission" date="2016-09" db="EMBL/GenBank/DDBJ databases">
        <title>Pseudonocardia autotrophica DSM535, a candidate organism with high potential of specific P450 cytochromes.</title>
        <authorList>
            <person name="Grumaz C."/>
            <person name="Vainshtein Y."/>
            <person name="Kirstahler P."/>
            <person name="Sohn K."/>
        </authorList>
    </citation>
    <scope>NUCLEOTIDE SEQUENCE [LARGE SCALE GENOMIC DNA]</scope>
    <source>
        <strain evidence="4 5">DSM 535</strain>
    </source>
</reference>
<dbReference type="PROSITE" id="PS51932">
    <property type="entry name" value="BMV"/>
    <property type="match status" value="1"/>
</dbReference>
<keyword evidence="2" id="KW-1282">Carboxysome</keyword>
<name>A0A1Y2MIN5_PSEAH</name>
<dbReference type="AlphaFoldDB" id="A0A1Y2MIN5"/>
<keyword evidence="5" id="KW-1185">Reference proteome</keyword>
<dbReference type="CDD" id="cd01614">
    <property type="entry name" value="EutN_CcmL"/>
    <property type="match status" value="1"/>
</dbReference>
<comment type="caution">
    <text evidence="4">The sequence shown here is derived from an EMBL/GenBank/DDBJ whole genome shotgun (WGS) entry which is preliminary data.</text>
</comment>
<organism evidence="4 5">
    <name type="scientific">Pseudonocardia autotrophica</name>
    <name type="common">Amycolata autotrophica</name>
    <name type="synonym">Nocardia autotrophica</name>
    <dbReference type="NCBI Taxonomy" id="2074"/>
    <lineage>
        <taxon>Bacteria</taxon>
        <taxon>Bacillati</taxon>
        <taxon>Actinomycetota</taxon>
        <taxon>Actinomycetes</taxon>
        <taxon>Pseudonocardiales</taxon>
        <taxon>Pseudonocardiaceae</taxon>
        <taxon>Pseudonocardia</taxon>
    </lineage>
</organism>
<dbReference type="PANTHER" id="PTHR36539:SF1">
    <property type="entry name" value="BACTERIAL MICROCOMPARTMENT SHELL VERTEX PROTEIN EUTN"/>
    <property type="match status" value="1"/>
</dbReference>
<dbReference type="RefSeq" id="WP_085916559.1">
    <property type="nucleotide sequence ID" value="NZ_AP018920.1"/>
</dbReference>
<dbReference type="Proteomes" id="UP000194360">
    <property type="component" value="Unassembled WGS sequence"/>
</dbReference>
<accession>A0A1Y2MIN5</accession>
<dbReference type="InterPro" id="IPR036677">
    <property type="entry name" value="EutN_CcmL_sf"/>
</dbReference>
<evidence type="ECO:0000256" key="2">
    <source>
        <dbReference type="ARBA" id="ARBA00023669"/>
    </source>
</evidence>
<dbReference type="GO" id="GO:0031470">
    <property type="term" value="C:carboxysome"/>
    <property type="evidence" value="ECO:0007669"/>
    <property type="project" value="UniProtKB-SubCell"/>
</dbReference>
<comment type="subcellular location">
    <subcellularLocation>
        <location evidence="1">Carboxysome</location>
    </subcellularLocation>
</comment>
<dbReference type="STRING" id="2074.BG845_06515"/>
<proteinExistence type="predicted"/>
<gene>
    <name evidence="4" type="primary">eutN</name>
    <name evidence="4" type="ORF">BG845_06515</name>
</gene>
<evidence type="ECO:0000313" key="5">
    <source>
        <dbReference type="Proteomes" id="UP000194360"/>
    </source>
</evidence>
<sequence>MQLAKVLGQVVSTIKGPGLERFTLLLVQEAAADDPERDGGPSRVAVDTVGAGVGEIVLVATGSAARVAAGTDVPTDLAVVGIADTVVRSGAVTYQKT</sequence>
<dbReference type="InterPro" id="IPR004992">
    <property type="entry name" value="EutN_CcmL"/>
</dbReference>
<dbReference type="Gene3D" id="2.40.50.220">
    <property type="entry name" value="EutN/Ccml"/>
    <property type="match status" value="1"/>
</dbReference>
<dbReference type="EMBL" id="MIGB01000065">
    <property type="protein sequence ID" value="OSY34829.1"/>
    <property type="molecule type" value="Genomic_DNA"/>
</dbReference>